<dbReference type="EMBL" id="CAXIEN010000169">
    <property type="protein sequence ID" value="CAL1283614.1"/>
    <property type="molecule type" value="Genomic_DNA"/>
</dbReference>
<accession>A0AAV2AHV4</accession>
<protein>
    <submittedName>
        <fullName evidence="1">Uncharacterized protein</fullName>
    </submittedName>
</protein>
<sequence>MLLQFLRERIRHILFSCRFCTNFSRREVNTITKHGGKEEGSLFSAILSQRGPVGGVAIRSLKI</sequence>
<organism evidence="1 2">
    <name type="scientific">Larinioides sclopetarius</name>
    <dbReference type="NCBI Taxonomy" id="280406"/>
    <lineage>
        <taxon>Eukaryota</taxon>
        <taxon>Metazoa</taxon>
        <taxon>Ecdysozoa</taxon>
        <taxon>Arthropoda</taxon>
        <taxon>Chelicerata</taxon>
        <taxon>Arachnida</taxon>
        <taxon>Araneae</taxon>
        <taxon>Araneomorphae</taxon>
        <taxon>Entelegynae</taxon>
        <taxon>Araneoidea</taxon>
        <taxon>Araneidae</taxon>
        <taxon>Larinioides</taxon>
    </lineage>
</organism>
<dbReference type="Proteomes" id="UP001497382">
    <property type="component" value="Unassembled WGS sequence"/>
</dbReference>
<comment type="caution">
    <text evidence="1">The sequence shown here is derived from an EMBL/GenBank/DDBJ whole genome shotgun (WGS) entry which is preliminary data.</text>
</comment>
<keyword evidence="2" id="KW-1185">Reference proteome</keyword>
<feature type="non-terminal residue" evidence="1">
    <location>
        <position position="63"/>
    </location>
</feature>
<evidence type="ECO:0000313" key="2">
    <source>
        <dbReference type="Proteomes" id="UP001497382"/>
    </source>
</evidence>
<gene>
    <name evidence="1" type="ORF">LARSCL_LOCUS12712</name>
</gene>
<reference evidence="1 2" key="1">
    <citation type="submission" date="2024-04" db="EMBL/GenBank/DDBJ databases">
        <authorList>
            <person name="Rising A."/>
            <person name="Reimegard J."/>
            <person name="Sonavane S."/>
            <person name="Akerstrom W."/>
            <person name="Nylinder S."/>
            <person name="Hedman E."/>
            <person name="Kallberg Y."/>
        </authorList>
    </citation>
    <scope>NUCLEOTIDE SEQUENCE [LARGE SCALE GENOMIC DNA]</scope>
</reference>
<proteinExistence type="predicted"/>
<name>A0AAV2AHV4_9ARAC</name>
<evidence type="ECO:0000313" key="1">
    <source>
        <dbReference type="EMBL" id="CAL1283614.1"/>
    </source>
</evidence>
<dbReference type="AlphaFoldDB" id="A0AAV2AHV4"/>